<keyword evidence="13" id="KW-1185">Reference proteome</keyword>
<dbReference type="Gene3D" id="2.60.120.560">
    <property type="entry name" value="Exo-inulinase, domain 1"/>
    <property type="match status" value="1"/>
</dbReference>
<evidence type="ECO:0000256" key="5">
    <source>
        <dbReference type="ARBA" id="ARBA00022801"/>
    </source>
</evidence>
<gene>
    <name evidence="12" type="ORF">CHR53_05540</name>
</gene>
<dbReference type="Pfam" id="PF00251">
    <property type="entry name" value="Glyco_hydro_32N"/>
    <property type="match status" value="1"/>
</dbReference>
<evidence type="ECO:0000256" key="2">
    <source>
        <dbReference type="ARBA" id="ARBA00009902"/>
    </source>
</evidence>
<dbReference type="GO" id="GO:0004564">
    <property type="term" value="F:beta-fructofuranosidase activity"/>
    <property type="evidence" value="ECO:0007669"/>
    <property type="project" value="UniProtKB-EC"/>
</dbReference>
<feature type="domain" description="Glycosyl hydrolase family 32 N-terminal" evidence="10">
    <location>
        <begin position="34"/>
        <end position="339"/>
    </location>
</feature>
<dbReference type="CDD" id="cd18623">
    <property type="entry name" value="GH32_ScrB-like"/>
    <property type="match status" value="1"/>
</dbReference>
<sequence length="477" mass="54624">MMTERESLLKEQAYTEVKKYEKRVQQDPYRLSYHLMPPVGLLNDPNGLIQFNGVYHVFYQWNPFATTHGAKFWGHYSSVDMVRWKEEPIALAPSEWYEKNGCYSGSAVESDGKLYLFYTGNVKLDDSTRETYQCLAVSTDGASFEKKGPVLKLPAGYTAHFRDPKIWNKNDRWYMIIGAQTLEGKGAAVLFVSNDLYHWEELGPIAGSGMNGLGDFGYMWECPDLIQLQGKEVLLVSPQGLEPKGHLYNNLFQSGYFVGDLDYKTAQFQHGDFVELDRGFDFYAPQTFTDESGRVILYAWMGITDESEPYQPTVANNWVHALTIPRELELRDGQIFQNPAEELKKLRQDEVRFDYGEHESLDEVCSAEVELDFAEAVAGSFEMNFRGECVLSYDSSKQEMSLQRRNIITGLCEKRVCRLNKLSKLQIFIDHSSLEIFVNGGQEVFTARYFPQSENHTITFNGTTSFRLKKWNLGGVI</sequence>
<dbReference type="InterPro" id="IPR001362">
    <property type="entry name" value="Glyco_hydro_32"/>
</dbReference>
<name>A0A3Q9QSQ6_9BACI</name>
<dbReference type="PANTHER" id="PTHR43101">
    <property type="entry name" value="BETA-FRUCTOSIDASE"/>
    <property type="match status" value="1"/>
</dbReference>
<proteinExistence type="inferred from homology"/>
<keyword evidence="9" id="KW-0119">Carbohydrate metabolism</keyword>
<protein>
    <recommendedName>
        <fullName evidence="4 8">Sucrose-6-phosphate hydrolase</fullName>
        <ecNumber evidence="3 8">3.2.1.26</ecNumber>
    </recommendedName>
    <alternativeName>
        <fullName evidence="7 9">Invertase</fullName>
    </alternativeName>
</protein>
<comment type="subcellular location">
    <subcellularLocation>
        <location evidence="9">Cytoplasm</location>
    </subcellularLocation>
</comment>
<dbReference type="Gene3D" id="2.115.10.20">
    <property type="entry name" value="Glycosyl hydrolase domain, family 43"/>
    <property type="match status" value="1"/>
</dbReference>
<evidence type="ECO:0000259" key="11">
    <source>
        <dbReference type="Pfam" id="PF08244"/>
    </source>
</evidence>
<dbReference type="GO" id="GO:0005737">
    <property type="term" value="C:cytoplasm"/>
    <property type="evidence" value="ECO:0007669"/>
    <property type="project" value="UniProtKB-SubCell"/>
</dbReference>
<dbReference type="PROSITE" id="PS00609">
    <property type="entry name" value="GLYCOSYL_HYDROL_F32"/>
    <property type="match status" value="1"/>
</dbReference>
<dbReference type="InterPro" id="IPR013189">
    <property type="entry name" value="Glyco_hydro_32_C"/>
</dbReference>
<comment type="function">
    <text evidence="9">Enables the bacterium to metabolize sucrose as a sole carbon source.</text>
</comment>
<dbReference type="KEGG" id="nmk:CHR53_05540"/>
<dbReference type="NCBIfam" id="TIGR01322">
    <property type="entry name" value="scrB_fam"/>
    <property type="match status" value="1"/>
</dbReference>
<dbReference type="SUPFAM" id="SSF75005">
    <property type="entry name" value="Arabinanase/levansucrase/invertase"/>
    <property type="match status" value="1"/>
</dbReference>
<evidence type="ECO:0000313" key="13">
    <source>
        <dbReference type="Proteomes" id="UP000282892"/>
    </source>
</evidence>
<dbReference type="InterPro" id="IPR018053">
    <property type="entry name" value="Glyco_hydro_32_AS"/>
</dbReference>
<dbReference type="InterPro" id="IPR013320">
    <property type="entry name" value="ConA-like_dom_sf"/>
</dbReference>
<dbReference type="InterPro" id="IPR051214">
    <property type="entry name" value="GH32_Enzymes"/>
</dbReference>
<dbReference type="EMBL" id="CP022572">
    <property type="protein sequence ID" value="AZU60773.1"/>
    <property type="molecule type" value="Genomic_DNA"/>
</dbReference>
<dbReference type="InterPro" id="IPR023296">
    <property type="entry name" value="Glyco_hydro_beta-prop_sf"/>
</dbReference>
<evidence type="ECO:0000256" key="7">
    <source>
        <dbReference type="ARBA" id="ARBA00033367"/>
    </source>
</evidence>
<dbReference type="PANTHER" id="PTHR43101:SF1">
    <property type="entry name" value="BETA-FRUCTOSIDASE"/>
    <property type="match status" value="1"/>
</dbReference>
<dbReference type="STRING" id="1193713.GCA_001636315_03638"/>
<keyword evidence="9" id="KW-0963">Cytoplasm</keyword>
<dbReference type="SMART" id="SM00640">
    <property type="entry name" value="Glyco_32"/>
    <property type="match status" value="1"/>
</dbReference>
<accession>A0A3Q9QSQ6</accession>
<dbReference type="EC" id="3.2.1.26" evidence="3 8"/>
<organism evidence="12 13">
    <name type="scientific">Neobacillus mesonae</name>
    <dbReference type="NCBI Taxonomy" id="1193713"/>
    <lineage>
        <taxon>Bacteria</taxon>
        <taxon>Bacillati</taxon>
        <taxon>Bacillota</taxon>
        <taxon>Bacilli</taxon>
        <taxon>Bacillales</taxon>
        <taxon>Bacillaceae</taxon>
        <taxon>Neobacillus</taxon>
    </lineage>
</organism>
<dbReference type="InterPro" id="IPR006232">
    <property type="entry name" value="Suc6P_hydrolase"/>
</dbReference>
<comment type="pathway">
    <text evidence="1 9">Glycan biosynthesis; sucrose metabolism.</text>
</comment>
<comment type="catalytic activity">
    <reaction evidence="8">
        <text>Hydrolysis of terminal non-reducing beta-D-fructofuranoside residues in beta-D-fructofuranosides.</text>
        <dbReference type="EC" id="3.2.1.26"/>
    </reaction>
</comment>
<evidence type="ECO:0000256" key="9">
    <source>
        <dbReference type="RuleBase" id="RU365015"/>
    </source>
</evidence>
<dbReference type="AlphaFoldDB" id="A0A3Q9QSQ6"/>
<evidence type="ECO:0000256" key="3">
    <source>
        <dbReference type="ARBA" id="ARBA00012758"/>
    </source>
</evidence>
<dbReference type="OrthoDB" id="9759709at2"/>
<keyword evidence="6 8" id="KW-0326">Glycosidase</keyword>
<reference evidence="12 13" key="1">
    <citation type="submission" date="2017-07" db="EMBL/GenBank/DDBJ databases">
        <title>The complete genome sequence of Bacillus mesonae strain H20-5, an efficient strain improving plant abiotic stress resistance.</title>
        <authorList>
            <person name="Kim S.Y."/>
            <person name="Song H."/>
            <person name="Sang M.K."/>
            <person name="Weon H.-Y."/>
            <person name="Song J."/>
        </authorList>
    </citation>
    <scope>NUCLEOTIDE SEQUENCE [LARGE SCALE GENOMIC DNA]</scope>
    <source>
        <strain evidence="12 13">H20-5</strain>
    </source>
</reference>
<comment type="similarity">
    <text evidence="2 8">Belongs to the glycosyl hydrolase 32 family.</text>
</comment>
<dbReference type="GO" id="GO:0005985">
    <property type="term" value="P:sucrose metabolic process"/>
    <property type="evidence" value="ECO:0007669"/>
    <property type="project" value="UniProtKB-UniPathway"/>
</dbReference>
<dbReference type="Pfam" id="PF08244">
    <property type="entry name" value="Glyco_hydro_32C"/>
    <property type="match status" value="1"/>
</dbReference>
<evidence type="ECO:0000256" key="4">
    <source>
        <dbReference type="ARBA" id="ARBA00019623"/>
    </source>
</evidence>
<keyword evidence="5 8" id="KW-0378">Hydrolase</keyword>
<evidence type="ECO:0000256" key="1">
    <source>
        <dbReference type="ARBA" id="ARBA00004914"/>
    </source>
</evidence>
<dbReference type="Proteomes" id="UP000282892">
    <property type="component" value="Chromosome"/>
</dbReference>
<evidence type="ECO:0000256" key="6">
    <source>
        <dbReference type="ARBA" id="ARBA00023295"/>
    </source>
</evidence>
<feature type="domain" description="Glycosyl hydrolase family 32 C-terminal" evidence="11">
    <location>
        <begin position="362"/>
        <end position="461"/>
    </location>
</feature>
<dbReference type="InterPro" id="IPR013148">
    <property type="entry name" value="Glyco_hydro_32_N"/>
</dbReference>
<evidence type="ECO:0000256" key="8">
    <source>
        <dbReference type="RuleBase" id="RU362110"/>
    </source>
</evidence>
<evidence type="ECO:0000259" key="10">
    <source>
        <dbReference type="Pfam" id="PF00251"/>
    </source>
</evidence>
<evidence type="ECO:0000313" key="12">
    <source>
        <dbReference type="EMBL" id="AZU60773.1"/>
    </source>
</evidence>
<dbReference type="UniPathway" id="UPA00238"/>
<dbReference type="SUPFAM" id="SSF49899">
    <property type="entry name" value="Concanavalin A-like lectins/glucanases"/>
    <property type="match status" value="1"/>
</dbReference>